<dbReference type="KEGG" id="halu:HUG12_01765"/>
<feature type="region of interest" description="Disordered" evidence="1">
    <location>
        <begin position="1"/>
        <end position="48"/>
    </location>
</feature>
<dbReference type="Pfam" id="PF24035">
    <property type="entry name" value="DUF7344"/>
    <property type="match status" value="1"/>
</dbReference>
<protein>
    <recommendedName>
        <fullName evidence="2">DUF7344 domain-containing protein</fullName>
    </recommendedName>
</protein>
<dbReference type="Proteomes" id="UP000509626">
    <property type="component" value="Chromosome"/>
</dbReference>
<sequence>MSALSRVETAGASSRTTETDAEAEPTAERPSGPSETSEEGPTGLSRGRVFELLSAERRCEILEKLDEEGGSTTIGELAEHIASKENGTDPGHLSSDQRKRVYIGLYQCHLPKLDDANVIDYDRDRGDVELGPGAARLFAYLSLDPAEATRDERGGESEDAPRPVGTVYRFVDRYWPTAWRGSPN</sequence>
<dbReference type="EMBL" id="CP058579">
    <property type="protein sequence ID" value="QLG60538.1"/>
    <property type="molecule type" value="Genomic_DNA"/>
</dbReference>
<feature type="domain" description="DUF7344" evidence="2">
    <location>
        <begin position="50"/>
        <end position="129"/>
    </location>
</feature>
<evidence type="ECO:0000259" key="2">
    <source>
        <dbReference type="Pfam" id="PF24035"/>
    </source>
</evidence>
<reference evidence="3 4" key="1">
    <citation type="submission" date="2020-06" db="EMBL/GenBank/DDBJ databases">
        <title>NJ-3-1, isolated from saline soil.</title>
        <authorList>
            <person name="Cui H.L."/>
            <person name="Shi X."/>
        </authorList>
    </citation>
    <scope>NUCLEOTIDE SEQUENCE [LARGE SCALE GENOMIC DNA]</scope>
    <source>
        <strain evidence="3 4">NJ-3-1</strain>
    </source>
</reference>
<proteinExistence type="predicted"/>
<organism evidence="3 4">
    <name type="scientific">Halorarum salinum</name>
    <dbReference type="NCBI Taxonomy" id="2743089"/>
    <lineage>
        <taxon>Archaea</taxon>
        <taxon>Methanobacteriati</taxon>
        <taxon>Methanobacteriota</taxon>
        <taxon>Stenosarchaea group</taxon>
        <taxon>Halobacteria</taxon>
        <taxon>Halobacteriales</taxon>
        <taxon>Haloferacaceae</taxon>
        <taxon>Halorarum</taxon>
    </lineage>
</organism>
<name>A0A7D5Q8X1_9EURY</name>
<evidence type="ECO:0000256" key="1">
    <source>
        <dbReference type="SAM" id="MobiDB-lite"/>
    </source>
</evidence>
<evidence type="ECO:0000313" key="4">
    <source>
        <dbReference type="Proteomes" id="UP000509626"/>
    </source>
</evidence>
<feature type="compositionally biased region" description="Basic and acidic residues" evidence="1">
    <location>
        <begin position="77"/>
        <end position="87"/>
    </location>
</feature>
<dbReference type="RefSeq" id="WP_179267124.1">
    <property type="nucleotide sequence ID" value="NZ_CP058579.1"/>
</dbReference>
<dbReference type="AlphaFoldDB" id="A0A7D5Q8X1"/>
<dbReference type="InterPro" id="IPR055768">
    <property type="entry name" value="DUF7344"/>
</dbReference>
<dbReference type="GeneID" id="56036146"/>
<keyword evidence="4" id="KW-1185">Reference proteome</keyword>
<dbReference type="OrthoDB" id="331021at2157"/>
<gene>
    <name evidence="3" type="ORF">HUG12_01765</name>
</gene>
<accession>A0A7D5Q8X1</accession>
<feature type="region of interest" description="Disordered" evidence="1">
    <location>
        <begin position="64"/>
        <end position="95"/>
    </location>
</feature>
<evidence type="ECO:0000313" key="3">
    <source>
        <dbReference type="EMBL" id="QLG60538.1"/>
    </source>
</evidence>